<dbReference type="GO" id="GO:0043565">
    <property type="term" value="F:sequence-specific DNA binding"/>
    <property type="evidence" value="ECO:0007669"/>
    <property type="project" value="InterPro"/>
</dbReference>
<dbReference type="OrthoDB" id="781635at2759"/>
<name>A0A8B8PRB3_9MYRT</name>
<dbReference type="RefSeq" id="XP_030537309.1">
    <property type="nucleotide sequence ID" value="XM_030681449.2"/>
</dbReference>
<sequence length="237" mass="26993">MDPNNGNLNAFSFESFFEAWLVRQKRYLDELLSAQHSSHEARQDDHRELINRVLYHYQQYYEEKSRVAKWDVFLMFSPPWFTDLERAFLWIAGFKPNLLFRLISSSVNDMTEDQSQRMDRLVVETRMEEKALNDELAKIQESLGAPSLVNAIKSYGSTARDGETAGGGDDSVIGGLRRALEKVVANADMLRATTAEKVALILTPAQMVKVLAAVAQLQLKVRSLGLQRYAERQNVGY</sequence>
<accession>A0A8B8PRB3</accession>
<dbReference type="KEGG" id="rarg:115745840"/>
<dbReference type="PANTHER" id="PTHR46354:SF13">
    <property type="entry name" value="PROTEIN DOG1-LIKE 4"/>
    <property type="match status" value="1"/>
</dbReference>
<dbReference type="InterPro" id="IPR051886">
    <property type="entry name" value="Seed_Dev/Stress_Resp_Reg"/>
</dbReference>
<evidence type="ECO:0000313" key="3">
    <source>
        <dbReference type="RefSeq" id="XP_030537309.1"/>
    </source>
</evidence>
<protein>
    <submittedName>
        <fullName evidence="3">Protein ZW2-like</fullName>
    </submittedName>
</protein>
<dbReference type="Pfam" id="PF14144">
    <property type="entry name" value="DOG1"/>
    <property type="match status" value="1"/>
</dbReference>
<evidence type="ECO:0000259" key="1">
    <source>
        <dbReference type="PROSITE" id="PS51806"/>
    </source>
</evidence>
<dbReference type="Proteomes" id="UP000827889">
    <property type="component" value="Chromosome 7"/>
</dbReference>
<organism evidence="2 3">
    <name type="scientific">Rhodamnia argentea</name>
    <dbReference type="NCBI Taxonomy" id="178133"/>
    <lineage>
        <taxon>Eukaryota</taxon>
        <taxon>Viridiplantae</taxon>
        <taxon>Streptophyta</taxon>
        <taxon>Embryophyta</taxon>
        <taxon>Tracheophyta</taxon>
        <taxon>Spermatophyta</taxon>
        <taxon>Magnoliopsida</taxon>
        <taxon>eudicotyledons</taxon>
        <taxon>Gunneridae</taxon>
        <taxon>Pentapetalae</taxon>
        <taxon>rosids</taxon>
        <taxon>malvids</taxon>
        <taxon>Myrtales</taxon>
        <taxon>Myrtaceae</taxon>
        <taxon>Myrtoideae</taxon>
        <taxon>Myrteae</taxon>
        <taxon>Australasian group</taxon>
        <taxon>Rhodamnia</taxon>
    </lineage>
</organism>
<dbReference type="PROSITE" id="PS51806">
    <property type="entry name" value="DOG1"/>
    <property type="match status" value="1"/>
</dbReference>
<dbReference type="GO" id="GO:0006351">
    <property type="term" value="P:DNA-templated transcription"/>
    <property type="evidence" value="ECO:0007669"/>
    <property type="project" value="InterPro"/>
</dbReference>
<dbReference type="PANTHER" id="PTHR46354">
    <property type="entry name" value="DOG1 DOMAIN-CONTAINING PROTEIN"/>
    <property type="match status" value="1"/>
</dbReference>
<proteinExistence type="predicted"/>
<dbReference type="InterPro" id="IPR025422">
    <property type="entry name" value="TGA_domain"/>
</dbReference>
<reference evidence="3" key="1">
    <citation type="submission" date="2025-08" db="UniProtKB">
        <authorList>
            <consortium name="RefSeq"/>
        </authorList>
    </citation>
    <scope>IDENTIFICATION</scope>
    <source>
        <tissue evidence="3">Leaf</tissue>
    </source>
</reference>
<keyword evidence="2" id="KW-1185">Reference proteome</keyword>
<dbReference type="GeneID" id="115745840"/>
<dbReference type="AlphaFoldDB" id="A0A8B8PRB3"/>
<evidence type="ECO:0000313" key="2">
    <source>
        <dbReference type="Proteomes" id="UP000827889"/>
    </source>
</evidence>
<feature type="domain" description="DOG1" evidence="1">
    <location>
        <begin position="10"/>
        <end position="231"/>
    </location>
</feature>
<gene>
    <name evidence="3" type="primary">LOC115745840</name>
</gene>